<dbReference type="EMBL" id="JADIND010000118">
    <property type="protein sequence ID" value="MBO8430868.1"/>
    <property type="molecule type" value="Genomic_DNA"/>
</dbReference>
<name>A0A9D9H112_9BACT</name>
<reference evidence="1" key="1">
    <citation type="submission" date="2020-10" db="EMBL/GenBank/DDBJ databases">
        <authorList>
            <person name="Gilroy R."/>
        </authorList>
    </citation>
    <scope>NUCLEOTIDE SEQUENCE</scope>
    <source>
        <strain evidence="1">10192</strain>
    </source>
</reference>
<comment type="caution">
    <text evidence="1">The sequence shown here is derived from an EMBL/GenBank/DDBJ whole genome shotgun (WGS) entry which is preliminary data.</text>
</comment>
<protein>
    <submittedName>
        <fullName evidence="1">Uncharacterized protein</fullName>
    </submittedName>
</protein>
<dbReference type="Proteomes" id="UP000823632">
    <property type="component" value="Unassembled WGS sequence"/>
</dbReference>
<gene>
    <name evidence="1" type="ORF">IAC76_05725</name>
</gene>
<accession>A0A9D9H112</accession>
<proteinExistence type="predicted"/>
<evidence type="ECO:0000313" key="2">
    <source>
        <dbReference type="Proteomes" id="UP000823632"/>
    </source>
</evidence>
<dbReference type="AlphaFoldDB" id="A0A9D9H112"/>
<organism evidence="1 2">
    <name type="scientific">Candidatus Scatousia excrementipullorum</name>
    <dbReference type="NCBI Taxonomy" id="2840936"/>
    <lineage>
        <taxon>Bacteria</taxon>
        <taxon>Candidatus Scatousia</taxon>
    </lineage>
</organism>
<reference evidence="1" key="2">
    <citation type="journal article" date="2021" name="PeerJ">
        <title>Extensive microbial diversity within the chicken gut microbiome revealed by metagenomics and culture.</title>
        <authorList>
            <person name="Gilroy R."/>
            <person name="Ravi A."/>
            <person name="Getino M."/>
            <person name="Pursley I."/>
            <person name="Horton D.L."/>
            <person name="Alikhan N.F."/>
            <person name="Baker D."/>
            <person name="Gharbi K."/>
            <person name="Hall N."/>
            <person name="Watson M."/>
            <person name="Adriaenssens E.M."/>
            <person name="Foster-Nyarko E."/>
            <person name="Jarju S."/>
            <person name="Secka A."/>
            <person name="Antonio M."/>
            <person name="Oren A."/>
            <person name="Chaudhuri R.R."/>
            <person name="La Ragione R."/>
            <person name="Hildebrand F."/>
            <person name="Pallen M.J."/>
        </authorList>
    </citation>
    <scope>NUCLEOTIDE SEQUENCE</scope>
    <source>
        <strain evidence="1">10192</strain>
    </source>
</reference>
<evidence type="ECO:0000313" key="1">
    <source>
        <dbReference type="EMBL" id="MBO8430868.1"/>
    </source>
</evidence>
<sequence>MVKLLNRILPTAKLPFEVCKGTVNQRFKLAHKYTNKFIEKMDTYYPQSTPLSVTGFRRCIDETLAPNKIDYFVKRQEEGPIGGTLEPVYKIVCSDPGGEVAYVENGSFNIHLKLDNTGRYILNKSAAVHETRHFFDHICNPKMNILRSNEQFNTEGVDDICFAIHDMTFIDDYVGDPYSKNFMQLYKTCMQEALSKLKPPLQIEILQKIRYSLNLELNAYRHEANYFEKGGFNQKLDKISQILAFNDYINKQAHFVEKLRVVNDFLKTVIKNERSKMNNF</sequence>